<dbReference type="Pfam" id="PF13376">
    <property type="entry name" value="OmdA"/>
    <property type="match status" value="1"/>
</dbReference>
<reference evidence="1 2" key="1">
    <citation type="submission" date="2016-08" db="EMBL/GenBank/DDBJ databases">
        <authorList>
            <person name="Seilhamer J.J."/>
        </authorList>
    </citation>
    <scope>NUCLEOTIDE SEQUENCE [LARGE SCALE GENOMIC DNA]</scope>
    <source>
        <strain evidence="1">ING2-E5A</strain>
    </source>
</reference>
<dbReference type="STRING" id="1642646.ING2E5A_2405"/>
<dbReference type="KEGG" id="pmuc:ING2E5A_2405"/>
<accession>A0A1G4G9K5</accession>
<dbReference type="RefSeq" id="WP_071137528.1">
    <property type="nucleotide sequence ID" value="NZ_DUQN01000007.1"/>
</dbReference>
<evidence type="ECO:0008006" key="3">
    <source>
        <dbReference type="Google" id="ProtNLM"/>
    </source>
</evidence>
<name>A0A1G4G9K5_9BACT</name>
<evidence type="ECO:0000313" key="2">
    <source>
        <dbReference type="Proteomes" id="UP000178485"/>
    </source>
</evidence>
<dbReference type="Proteomes" id="UP000178485">
    <property type="component" value="Chromosome i"/>
</dbReference>
<proteinExistence type="predicted"/>
<organism evidence="1 2">
    <name type="scientific">Petrimonas mucosa</name>
    <dbReference type="NCBI Taxonomy" id="1642646"/>
    <lineage>
        <taxon>Bacteria</taxon>
        <taxon>Pseudomonadati</taxon>
        <taxon>Bacteroidota</taxon>
        <taxon>Bacteroidia</taxon>
        <taxon>Bacteroidales</taxon>
        <taxon>Dysgonomonadaceae</taxon>
        <taxon>Petrimonas</taxon>
    </lineage>
</organism>
<keyword evidence="2" id="KW-1185">Reference proteome</keyword>
<gene>
    <name evidence="1" type="ORF">ING2E5A_2405</name>
</gene>
<evidence type="ECO:0000313" key="1">
    <source>
        <dbReference type="EMBL" id="SCM59207.1"/>
    </source>
</evidence>
<dbReference type="AlphaFoldDB" id="A0A1G4G9K5"/>
<sequence length="186" mass="22072">MKTLLHIYTRLEWRQWLEQNFRSEKEAWLVFPAKSTGKAGILYNDAVEEALCFGWIDSIRKRVDAGHTAQRFSPRKPTSSYSQPNRERLRWLAANNLLHPEIVERVRDVLSEPFVYPPDIVTALQQDEVTWRNFQNFSESYKRIRIAYIQDARNRPGEFEKRLRNFLAKSGQNRKIRGHGGVEKYY</sequence>
<protein>
    <recommendedName>
        <fullName evidence="3">Bacteriocin-protection protein</fullName>
    </recommendedName>
</protein>
<dbReference type="EMBL" id="LT608328">
    <property type="protein sequence ID" value="SCM59207.1"/>
    <property type="molecule type" value="Genomic_DNA"/>
</dbReference>